<name>A0A2U1T4K0_9CORY</name>
<dbReference type="InterPro" id="IPR017871">
    <property type="entry name" value="ABC_transporter-like_CS"/>
</dbReference>
<keyword evidence="7" id="KW-1185">Reference proteome</keyword>
<dbReference type="GO" id="GO:0005524">
    <property type="term" value="F:ATP binding"/>
    <property type="evidence" value="ECO:0007669"/>
    <property type="project" value="UniProtKB-KW"/>
</dbReference>
<dbReference type="OrthoDB" id="8036461at2"/>
<evidence type="ECO:0000256" key="4">
    <source>
        <dbReference type="ARBA" id="ARBA00022840"/>
    </source>
</evidence>
<dbReference type="InterPro" id="IPR027417">
    <property type="entry name" value="P-loop_NTPase"/>
</dbReference>
<dbReference type="Pfam" id="PF00005">
    <property type="entry name" value="ABC_tran"/>
    <property type="match status" value="2"/>
</dbReference>
<dbReference type="PROSITE" id="PS00211">
    <property type="entry name" value="ABC_TRANSPORTER_1"/>
    <property type="match status" value="2"/>
</dbReference>
<dbReference type="GO" id="GO:0016887">
    <property type="term" value="F:ATP hydrolysis activity"/>
    <property type="evidence" value="ECO:0007669"/>
    <property type="project" value="InterPro"/>
</dbReference>
<feature type="domain" description="ABC transporter" evidence="5">
    <location>
        <begin position="14"/>
        <end position="247"/>
    </location>
</feature>
<comment type="similarity">
    <text evidence="1">Belongs to the ABC transporter superfamily.</text>
</comment>
<protein>
    <submittedName>
        <fullName evidence="6">ABC transporter ATP-binding protein</fullName>
    </submittedName>
</protein>
<dbReference type="KEGG" id="cyz:C3B44_08765"/>
<dbReference type="CDD" id="cd03257">
    <property type="entry name" value="ABC_NikE_OppD_transporters"/>
    <property type="match status" value="2"/>
</dbReference>
<dbReference type="Gene3D" id="3.40.50.300">
    <property type="entry name" value="P-loop containing nucleotide triphosphate hydrolases"/>
    <property type="match status" value="2"/>
</dbReference>
<dbReference type="InterPro" id="IPR003439">
    <property type="entry name" value="ABC_transporter-like_ATP-bd"/>
</dbReference>
<dbReference type="GO" id="GO:0055085">
    <property type="term" value="P:transmembrane transport"/>
    <property type="evidence" value="ECO:0007669"/>
    <property type="project" value="UniProtKB-ARBA"/>
</dbReference>
<dbReference type="AlphaFoldDB" id="A0A2U1T4K0"/>
<dbReference type="SUPFAM" id="SSF52540">
    <property type="entry name" value="P-loop containing nucleoside triphosphate hydrolases"/>
    <property type="match status" value="2"/>
</dbReference>
<sequence>MSSIPAPPGGRVVLNVSDLRISTRDEELVRGISFQLEAGERLGIIGESGSGKTLTALALMGLLDDHLHASGTITFDGTDLQGLSDRRLRRIRGKHIAMIFQEPMTALDPLMRIGRQIAEAAGRSRVDELLNAVQLPPELASRYPLELSGGQRQRVLIAMAIAGDPDLLICDEPTTALDVDVQDQILSLLETLADSRKMALLFVTHDLAVISRMCPEVVVMRDGEIVERGATREVLSAPAHDYTARLVESSQPGPAAVARPVGEPVVEISQLKRTYRGVPAVDGVDLQVRRGERLGLVGGSGSGKTTLLRLIAGLDDPTDGTVNVRGGVQMVFQDPYSSLNPRLSIERSIAEACDGDRDWVREVITAVGGTPDWLQRFPHEFSGGQRQRISIARALAARPEILLADEPVSALDVSVRAQVLDALNALVDDYGLTLIFVTHDLSVVREVCPEIAVMHDGQLVERGETADVLDHPQHDYTRRLRDGVLTL</sequence>
<dbReference type="Proteomes" id="UP000244989">
    <property type="component" value="Unassembled WGS sequence"/>
</dbReference>
<evidence type="ECO:0000259" key="5">
    <source>
        <dbReference type="PROSITE" id="PS50893"/>
    </source>
</evidence>
<accession>A0A2U1T4K0</accession>
<dbReference type="EMBL" id="QEEZ01000026">
    <property type="protein sequence ID" value="PWC00895.1"/>
    <property type="molecule type" value="Genomic_DNA"/>
</dbReference>
<keyword evidence="2" id="KW-0813">Transport</keyword>
<keyword evidence="3" id="KW-0547">Nucleotide-binding</keyword>
<dbReference type="SMART" id="SM00382">
    <property type="entry name" value="AAA"/>
    <property type="match status" value="2"/>
</dbReference>
<dbReference type="PANTHER" id="PTHR43776:SF7">
    <property type="entry name" value="D,D-DIPEPTIDE TRANSPORT ATP-BINDING PROTEIN DDPF-RELATED"/>
    <property type="match status" value="1"/>
</dbReference>
<evidence type="ECO:0000256" key="3">
    <source>
        <dbReference type="ARBA" id="ARBA00022741"/>
    </source>
</evidence>
<evidence type="ECO:0000313" key="7">
    <source>
        <dbReference type="Proteomes" id="UP000244989"/>
    </source>
</evidence>
<gene>
    <name evidence="6" type="ORF">DF222_10410</name>
</gene>
<dbReference type="PANTHER" id="PTHR43776">
    <property type="entry name" value="TRANSPORT ATP-BINDING PROTEIN"/>
    <property type="match status" value="1"/>
</dbReference>
<proteinExistence type="inferred from homology"/>
<evidence type="ECO:0000313" key="6">
    <source>
        <dbReference type="EMBL" id="PWC00895.1"/>
    </source>
</evidence>
<evidence type="ECO:0000256" key="1">
    <source>
        <dbReference type="ARBA" id="ARBA00005417"/>
    </source>
</evidence>
<feature type="domain" description="ABC transporter" evidence="5">
    <location>
        <begin position="266"/>
        <end position="481"/>
    </location>
</feature>
<reference evidence="7" key="1">
    <citation type="submission" date="2018-04" db="EMBL/GenBank/DDBJ databases">
        <authorList>
            <person name="Liu S."/>
            <person name="Wang Z."/>
            <person name="Li J."/>
        </authorList>
    </citation>
    <scope>NUCLEOTIDE SEQUENCE [LARGE SCALE GENOMIC DNA]</scope>
    <source>
        <strain evidence="7">2189</strain>
    </source>
</reference>
<evidence type="ECO:0000256" key="2">
    <source>
        <dbReference type="ARBA" id="ARBA00022448"/>
    </source>
</evidence>
<keyword evidence="4 6" id="KW-0067">ATP-binding</keyword>
<comment type="caution">
    <text evidence="6">The sequence shown here is derived from an EMBL/GenBank/DDBJ whole genome shotgun (WGS) entry which is preliminary data.</text>
</comment>
<dbReference type="PROSITE" id="PS50893">
    <property type="entry name" value="ABC_TRANSPORTER_2"/>
    <property type="match status" value="2"/>
</dbReference>
<organism evidence="6 7">
    <name type="scientific">Corynebacterium yudongzhengii</name>
    <dbReference type="NCBI Taxonomy" id="2080740"/>
    <lineage>
        <taxon>Bacteria</taxon>
        <taxon>Bacillati</taxon>
        <taxon>Actinomycetota</taxon>
        <taxon>Actinomycetes</taxon>
        <taxon>Mycobacteriales</taxon>
        <taxon>Corynebacteriaceae</taxon>
        <taxon>Corynebacterium</taxon>
    </lineage>
</organism>
<dbReference type="InterPro" id="IPR050319">
    <property type="entry name" value="ABC_transp_ATP-bind"/>
</dbReference>
<dbReference type="InterPro" id="IPR003593">
    <property type="entry name" value="AAA+_ATPase"/>
</dbReference>